<dbReference type="GO" id="GO:0005634">
    <property type="term" value="C:nucleus"/>
    <property type="evidence" value="ECO:0007669"/>
    <property type="project" value="UniProtKB-SubCell"/>
</dbReference>
<dbReference type="Proteomes" id="UP000663823">
    <property type="component" value="Unassembled WGS sequence"/>
</dbReference>
<feature type="region of interest" description="Disordered" evidence="6">
    <location>
        <begin position="131"/>
        <end position="168"/>
    </location>
</feature>
<dbReference type="Pfam" id="PF00046">
    <property type="entry name" value="Homeodomain"/>
    <property type="match status" value="1"/>
</dbReference>
<dbReference type="Proteomes" id="UP000663874">
    <property type="component" value="Unassembled WGS sequence"/>
</dbReference>
<dbReference type="PROSITE" id="PS50071">
    <property type="entry name" value="HOMEOBOX_2"/>
    <property type="match status" value="1"/>
</dbReference>
<dbReference type="InterPro" id="IPR050460">
    <property type="entry name" value="Distal-less_Homeobox_TF"/>
</dbReference>
<dbReference type="EMBL" id="CAJOBD010000578">
    <property type="protein sequence ID" value="CAF3691436.1"/>
    <property type="molecule type" value="Genomic_DNA"/>
</dbReference>
<dbReference type="EMBL" id="CAJOAX010000276">
    <property type="protein sequence ID" value="CAF3555994.1"/>
    <property type="molecule type" value="Genomic_DNA"/>
</dbReference>
<name>A0A818JK54_9BILA</name>
<dbReference type="Gene3D" id="1.10.10.60">
    <property type="entry name" value="Homeodomain-like"/>
    <property type="match status" value="1"/>
</dbReference>
<evidence type="ECO:0000313" key="9">
    <source>
        <dbReference type="EMBL" id="CAF3555994.1"/>
    </source>
</evidence>
<comment type="subcellular location">
    <subcellularLocation>
        <location evidence="4 5">Nucleus</location>
    </subcellularLocation>
</comment>
<dbReference type="GO" id="GO:0000978">
    <property type="term" value="F:RNA polymerase II cis-regulatory region sequence-specific DNA binding"/>
    <property type="evidence" value="ECO:0007669"/>
    <property type="project" value="TreeGrafter"/>
</dbReference>
<evidence type="ECO:0000313" key="11">
    <source>
        <dbReference type="Proteomes" id="UP000663874"/>
    </source>
</evidence>
<evidence type="ECO:0000313" key="10">
    <source>
        <dbReference type="EMBL" id="CAF3691436.1"/>
    </source>
</evidence>
<dbReference type="SUPFAM" id="SSF46689">
    <property type="entry name" value="Homeodomain-like"/>
    <property type="match status" value="1"/>
</dbReference>
<evidence type="ECO:0000256" key="2">
    <source>
        <dbReference type="ARBA" id="ARBA00023155"/>
    </source>
</evidence>
<feature type="compositionally biased region" description="Basic and acidic residues" evidence="6">
    <location>
        <begin position="15"/>
        <end position="25"/>
    </location>
</feature>
<feature type="DNA-binding region" description="Homeobox" evidence="4">
    <location>
        <begin position="170"/>
        <end position="229"/>
    </location>
</feature>
<sequence length="260" mass="29913">MEDDRSTSPSSMTSSHDEHDSDVPDIRIYQPTFNPLWFPFTPLRNSPIFNSISFQQPIRSITPIVRHNFKSIEELLSPIPSNSISSTPSQRNDSNQISRLPVKNILLLLSNDTGYSSQLLSGSLLSLRQSRESIDSEENEHDIENIKPAASSSPIEDTKKQNNESKNKKIKKIRTAFTDHQKMSLDRFYATNRYPDPTQMETLSRLLSLEEKVIRVWFQNKRSREKNHPRNQLSIHQQSNPTATMAIWQQYSSSSSNFPH</sequence>
<keyword evidence="2 4" id="KW-0371">Homeobox</keyword>
<accession>A0A818JK54</accession>
<reference evidence="8" key="1">
    <citation type="submission" date="2021-02" db="EMBL/GenBank/DDBJ databases">
        <authorList>
            <person name="Nowell W R."/>
        </authorList>
    </citation>
    <scope>NUCLEOTIDE SEQUENCE</scope>
</reference>
<feature type="compositionally biased region" description="Basic and acidic residues" evidence="6">
    <location>
        <begin position="156"/>
        <end position="167"/>
    </location>
</feature>
<dbReference type="InterPro" id="IPR017970">
    <property type="entry name" value="Homeobox_CS"/>
</dbReference>
<gene>
    <name evidence="8" type="ORF">FNK824_LOCUS581</name>
    <name evidence="10" type="ORF">JBS370_LOCUS8876</name>
    <name evidence="9" type="ORF">OTI717_LOCUS4554</name>
</gene>
<dbReference type="PROSITE" id="PS00027">
    <property type="entry name" value="HOMEOBOX_1"/>
    <property type="match status" value="1"/>
</dbReference>
<dbReference type="AlphaFoldDB" id="A0A818JK54"/>
<organism evidence="8 11">
    <name type="scientific">Rotaria sordida</name>
    <dbReference type="NCBI Taxonomy" id="392033"/>
    <lineage>
        <taxon>Eukaryota</taxon>
        <taxon>Metazoa</taxon>
        <taxon>Spiralia</taxon>
        <taxon>Gnathifera</taxon>
        <taxon>Rotifera</taxon>
        <taxon>Eurotatoria</taxon>
        <taxon>Bdelloidea</taxon>
        <taxon>Philodinida</taxon>
        <taxon>Philodinidae</taxon>
        <taxon>Rotaria</taxon>
    </lineage>
</organism>
<keyword evidence="3 4" id="KW-0539">Nucleus</keyword>
<protein>
    <recommendedName>
        <fullName evidence="7">Homeobox domain-containing protein</fullName>
    </recommendedName>
</protein>
<dbReference type="PANTHER" id="PTHR24327">
    <property type="entry name" value="HOMEOBOX PROTEIN"/>
    <property type="match status" value="1"/>
</dbReference>
<evidence type="ECO:0000256" key="5">
    <source>
        <dbReference type="RuleBase" id="RU000682"/>
    </source>
</evidence>
<dbReference type="Proteomes" id="UP000663836">
    <property type="component" value="Unassembled WGS sequence"/>
</dbReference>
<evidence type="ECO:0000313" key="8">
    <source>
        <dbReference type="EMBL" id="CAF3543385.1"/>
    </source>
</evidence>
<dbReference type="PANTHER" id="PTHR24327:SF41">
    <property type="entry name" value="BRAIN-SPECIFIC HOMEOBOX PROTEIN"/>
    <property type="match status" value="1"/>
</dbReference>
<evidence type="ECO:0000256" key="3">
    <source>
        <dbReference type="ARBA" id="ARBA00023242"/>
    </source>
</evidence>
<dbReference type="CDD" id="cd00086">
    <property type="entry name" value="homeodomain"/>
    <property type="match status" value="1"/>
</dbReference>
<keyword evidence="1 4" id="KW-0238">DNA-binding</keyword>
<feature type="region of interest" description="Disordered" evidence="6">
    <location>
        <begin position="1"/>
        <end position="25"/>
    </location>
</feature>
<dbReference type="GO" id="GO:0000981">
    <property type="term" value="F:DNA-binding transcription factor activity, RNA polymerase II-specific"/>
    <property type="evidence" value="ECO:0007669"/>
    <property type="project" value="InterPro"/>
</dbReference>
<dbReference type="SMART" id="SM00389">
    <property type="entry name" value="HOX"/>
    <property type="match status" value="1"/>
</dbReference>
<dbReference type="InterPro" id="IPR009057">
    <property type="entry name" value="Homeodomain-like_sf"/>
</dbReference>
<dbReference type="EMBL" id="CAJOBE010000025">
    <property type="protein sequence ID" value="CAF3543385.1"/>
    <property type="molecule type" value="Genomic_DNA"/>
</dbReference>
<dbReference type="InterPro" id="IPR001356">
    <property type="entry name" value="HD"/>
</dbReference>
<comment type="caution">
    <text evidence="8">The sequence shown here is derived from an EMBL/GenBank/DDBJ whole genome shotgun (WGS) entry which is preliminary data.</text>
</comment>
<evidence type="ECO:0000256" key="4">
    <source>
        <dbReference type="PROSITE-ProRule" id="PRU00108"/>
    </source>
</evidence>
<evidence type="ECO:0000256" key="6">
    <source>
        <dbReference type="SAM" id="MobiDB-lite"/>
    </source>
</evidence>
<evidence type="ECO:0000256" key="1">
    <source>
        <dbReference type="ARBA" id="ARBA00023125"/>
    </source>
</evidence>
<proteinExistence type="predicted"/>
<feature type="domain" description="Homeobox" evidence="7">
    <location>
        <begin position="168"/>
        <end position="228"/>
    </location>
</feature>
<evidence type="ECO:0000259" key="7">
    <source>
        <dbReference type="PROSITE" id="PS50071"/>
    </source>
</evidence>